<sequence length="93" mass="10102">MILRMTRDRVSPLLWQGVSGGRYAIGLDDIVAHIKALNAHPFFDEIDGYAEQDEAVGAAEIAPEQETGGIAHEPPGFIYPCAGFYHPVSLSHP</sequence>
<evidence type="ECO:0000313" key="2">
    <source>
        <dbReference type="Proteomes" id="UP001267638"/>
    </source>
</evidence>
<comment type="caution">
    <text evidence="1">The sequence shown here is derived from an EMBL/GenBank/DDBJ whole genome shotgun (WGS) entry which is preliminary data.</text>
</comment>
<name>A0ABU1X2M4_SPHXE</name>
<evidence type="ECO:0000313" key="1">
    <source>
        <dbReference type="EMBL" id="MDR7155416.1"/>
    </source>
</evidence>
<proteinExistence type="predicted"/>
<dbReference type="EMBL" id="JAVDWV010000009">
    <property type="protein sequence ID" value="MDR7155416.1"/>
    <property type="molecule type" value="Genomic_DNA"/>
</dbReference>
<organism evidence="1 2">
    <name type="scientific">Sphingobium xenophagum</name>
    <dbReference type="NCBI Taxonomy" id="121428"/>
    <lineage>
        <taxon>Bacteria</taxon>
        <taxon>Pseudomonadati</taxon>
        <taxon>Pseudomonadota</taxon>
        <taxon>Alphaproteobacteria</taxon>
        <taxon>Sphingomonadales</taxon>
        <taxon>Sphingomonadaceae</taxon>
        <taxon>Sphingobium</taxon>
    </lineage>
</organism>
<gene>
    <name evidence="1" type="ORF">J2W40_002243</name>
</gene>
<protein>
    <submittedName>
        <fullName evidence="1">Uncharacterized protein</fullName>
    </submittedName>
</protein>
<reference evidence="1 2" key="1">
    <citation type="submission" date="2023-07" db="EMBL/GenBank/DDBJ databases">
        <title>Sorghum-associated microbial communities from plants grown in Nebraska, USA.</title>
        <authorList>
            <person name="Schachtman D."/>
        </authorList>
    </citation>
    <scope>NUCLEOTIDE SEQUENCE [LARGE SCALE GENOMIC DNA]</scope>
    <source>
        <strain evidence="1 2">4256</strain>
    </source>
</reference>
<dbReference type="Proteomes" id="UP001267638">
    <property type="component" value="Unassembled WGS sequence"/>
</dbReference>
<accession>A0ABU1X2M4</accession>
<keyword evidence="2" id="KW-1185">Reference proteome</keyword>